<sequence>MQSHKCPDFIKVQYGRRSFSVSVWEDPAQISYNNILQWLGLDWDDDGGFSSPGSAKSKEEVGGVAEVEGEELGLDITHQNNHQRGDDRLGNFRSKRIADDRGMVEVERFSLRKEKNNNGEHKNNNCKGKEIVQRKSNQQVKRSLAFKEALMLSGKTGGGCWNSSSEDTDRGTIVISPKFRGETSKMGLGQKVASNIIIDLGCGLIDEGGKGPSNAQFLEAMKGPNKTDVRILKRPHNEAASVGDSKELEEENCSSTDNQVSHVSATQYLNLVGEETSKVCNQEIGKRRNTAYGRKTLNSIKRHDMITRKDRINEENILGSMGCSDSIRSRGRGRWKLEEEVAKVIEKGLDLGVINGQAASKGSVEVPIDEQNNRWVKWSLSKEVAKVIEVGIALGFDFNGNRKSVEEEIGCREREDEERYKAQQR</sequence>
<comment type="caution">
    <text evidence="2">The sequence shown here is derived from an EMBL/GenBank/DDBJ whole genome shotgun (WGS) entry which is preliminary data.</text>
</comment>
<reference evidence="2" key="1">
    <citation type="journal article" date="2022" name="Plant J.">
        <title>Strategies of tolerance reflected in two North American maple genomes.</title>
        <authorList>
            <person name="McEvoy S.L."/>
            <person name="Sezen U.U."/>
            <person name="Trouern-Trend A."/>
            <person name="McMahon S.M."/>
            <person name="Schaberg P.G."/>
            <person name="Yang J."/>
            <person name="Wegrzyn J.L."/>
            <person name="Swenson N.G."/>
        </authorList>
    </citation>
    <scope>NUCLEOTIDE SEQUENCE</scope>
    <source>
        <strain evidence="2">NS2018</strain>
    </source>
</reference>
<proteinExistence type="predicted"/>
<evidence type="ECO:0000313" key="3">
    <source>
        <dbReference type="Proteomes" id="UP001168877"/>
    </source>
</evidence>
<organism evidence="2 3">
    <name type="scientific">Acer saccharum</name>
    <name type="common">Sugar maple</name>
    <dbReference type="NCBI Taxonomy" id="4024"/>
    <lineage>
        <taxon>Eukaryota</taxon>
        <taxon>Viridiplantae</taxon>
        <taxon>Streptophyta</taxon>
        <taxon>Embryophyta</taxon>
        <taxon>Tracheophyta</taxon>
        <taxon>Spermatophyta</taxon>
        <taxon>Magnoliopsida</taxon>
        <taxon>eudicotyledons</taxon>
        <taxon>Gunneridae</taxon>
        <taxon>Pentapetalae</taxon>
        <taxon>rosids</taxon>
        <taxon>malvids</taxon>
        <taxon>Sapindales</taxon>
        <taxon>Sapindaceae</taxon>
        <taxon>Hippocastanoideae</taxon>
        <taxon>Acereae</taxon>
        <taxon>Acer</taxon>
    </lineage>
</organism>
<dbReference type="AlphaFoldDB" id="A0AA39VWF6"/>
<evidence type="ECO:0000256" key="1">
    <source>
        <dbReference type="SAM" id="MobiDB-lite"/>
    </source>
</evidence>
<accession>A0AA39VWF6</accession>
<feature type="compositionally biased region" description="Basic and acidic residues" evidence="1">
    <location>
        <begin position="115"/>
        <end position="133"/>
    </location>
</feature>
<dbReference type="Proteomes" id="UP001168877">
    <property type="component" value="Unassembled WGS sequence"/>
</dbReference>
<evidence type="ECO:0000313" key="2">
    <source>
        <dbReference type="EMBL" id="KAK0594985.1"/>
    </source>
</evidence>
<keyword evidence="3" id="KW-1185">Reference proteome</keyword>
<dbReference type="EMBL" id="JAUESC010000004">
    <property type="protein sequence ID" value="KAK0594985.1"/>
    <property type="molecule type" value="Genomic_DNA"/>
</dbReference>
<name>A0AA39VWF6_ACESA</name>
<feature type="region of interest" description="Disordered" evidence="1">
    <location>
        <begin position="237"/>
        <end position="257"/>
    </location>
</feature>
<protein>
    <submittedName>
        <fullName evidence="2">Uncharacterized protein</fullName>
    </submittedName>
</protein>
<feature type="region of interest" description="Disordered" evidence="1">
    <location>
        <begin position="115"/>
        <end position="137"/>
    </location>
</feature>
<gene>
    <name evidence="2" type="ORF">LWI29_002362</name>
</gene>
<reference evidence="2" key="2">
    <citation type="submission" date="2023-06" db="EMBL/GenBank/DDBJ databases">
        <authorList>
            <person name="Swenson N.G."/>
            <person name="Wegrzyn J.L."/>
            <person name="Mcevoy S.L."/>
        </authorList>
    </citation>
    <scope>NUCLEOTIDE SEQUENCE</scope>
    <source>
        <strain evidence="2">NS2018</strain>
        <tissue evidence="2">Leaf</tissue>
    </source>
</reference>